<accession>A0A934TSZ5</accession>
<protein>
    <submittedName>
        <fullName evidence="5">SMP-30/gluconolactonase/LRE family protein</fullName>
    </submittedName>
</protein>
<keyword evidence="3" id="KW-0479">Metal-binding</keyword>
<dbReference type="GO" id="GO:0005509">
    <property type="term" value="F:calcium ion binding"/>
    <property type="evidence" value="ECO:0007669"/>
    <property type="project" value="TreeGrafter"/>
</dbReference>
<evidence type="ECO:0000259" key="4">
    <source>
        <dbReference type="Pfam" id="PF08450"/>
    </source>
</evidence>
<dbReference type="EMBL" id="JAEPWM010000004">
    <property type="protein sequence ID" value="MBK6006864.1"/>
    <property type="molecule type" value="Genomic_DNA"/>
</dbReference>
<dbReference type="Gene3D" id="2.120.10.30">
    <property type="entry name" value="TolB, C-terminal domain"/>
    <property type="match status" value="1"/>
</dbReference>
<dbReference type="Proteomes" id="UP000630528">
    <property type="component" value="Unassembled WGS sequence"/>
</dbReference>
<comment type="similarity">
    <text evidence="1">Belongs to the SMP-30/CGR1 family.</text>
</comment>
<proteinExistence type="inferred from homology"/>
<feature type="binding site" evidence="3">
    <location>
        <position position="99"/>
    </location>
    <ligand>
        <name>substrate</name>
    </ligand>
</feature>
<feature type="binding site" evidence="3">
    <location>
        <position position="16"/>
    </location>
    <ligand>
        <name>a divalent metal cation</name>
        <dbReference type="ChEBI" id="CHEBI:60240"/>
    </ligand>
</feature>
<name>A0A934TSZ5_9BURK</name>
<gene>
    <name evidence="5" type="ORF">JJB11_12255</name>
</gene>
<reference evidence="5" key="1">
    <citation type="journal article" date="2012" name="J. Microbiol. Biotechnol.">
        <title>Ramlibacter ginsenosidimutans sp. nov., with ginsenoside-converting activity.</title>
        <authorList>
            <person name="Wang L."/>
            <person name="An D.S."/>
            <person name="Kim S.G."/>
            <person name="Jin F.X."/>
            <person name="Kim S.C."/>
            <person name="Lee S.T."/>
            <person name="Im W.T."/>
        </authorList>
    </citation>
    <scope>NUCLEOTIDE SEQUENCE</scope>
    <source>
        <strain evidence="5">KACC 17527</strain>
    </source>
</reference>
<evidence type="ECO:0000256" key="1">
    <source>
        <dbReference type="ARBA" id="ARBA00008853"/>
    </source>
</evidence>
<dbReference type="InterPro" id="IPR013658">
    <property type="entry name" value="SGL"/>
</dbReference>
<dbReference type="PANTHER" id="PTHR10907">
    <property type="entry name" value="REGUCALCIN"/>
    <property type="match status" value="1"/>
</dbReference>
<dbReference type="PRINTS" id="PR01790">
    <property type="entry name" value="SMP30FAMILY"/>
</dbReference>
<evidence type="ECO:0000313" key="5">
    <source>
        <dbReference type="EMBL" id="MBK6006864.1"/>
    </source>
</evidence>
<dbReference type="SUPFAM" id="SSF63829">
    <property type="entry name" value="Calcium-dependent phosphotriesterase"/>
    <property type="match status" value="1"/>
</dbReference>
<feature type="binding site" evidence="3">
    <location>
        <position position="101"/>
    </location>
    <ligand>
        <name>substrate</name>
    </ligand>
</feature>
<dbReference type="InterPro" id="IPR005511">
    <property type="entry name" value="SMP-30"/>
</dbReference>
<dbReference type="GO" id="GO:0004341">
    <property type="term" value="F:gluconolactonase activity"/>
    <property type="evidence" value="ECO:0007669"/>
    <property type="project" value="TreeGrafter"/>
</dbReference>
<dbReference type="AlphaFoldDB" id="A0A934TSZ5"/>
<dbReference type="Pfam" id="PF08450">
    <property type="entry name" value="SGL"/>
    <property type="match status" value="1"/>
</dbReference>
<dbReference type="GO" id="GO:0019853">
    <property type="term" value="P:L-ascorbic acid biosynthetic process"/>
    <property type="evidence" value="ECO:0007669"/>
    <property type="project" value="TreeGrafter"/>
</dbReference>
<feature type="active site" description="Proton donor/acceptor" evidence="2">
    <location>
        <position position="195"/>
    </location>
</feature>
<comment type="cofactor">
    <cofactor evidence="3">
        <name>Zn(2+)</name>
        <dbReference type="ChEBI" id="CHEBI:29105"/>
    </cofactor>
    <text evidence="3">Binds 1 divalent metal cation per subunit.</text>
</comment>
<organism evidence="5 6">
    <name type="scientific">Ramlibacter ginsenosidimutans</name>
    <dbReference type="NCBI Taxonomy" id="502333"/>
    <lineage>
        <taxon>Bacteria</taxon>
        <taxon>Pseudomonadati</taxon>
        <taxon>Pseudomonadota</taxon>
        <taxon>Betaproteobacteria</taxon>
        <taxon>Burkholderiales</taxon>
        <taxon>Comamonadaceae</taxon>
        <taxon>Ramlibacter</taxon>
    </lineage>
</organism>
<reference evidence="5" key="2">
    <citation type="submission" date="2021-01" db="EMBL/GenBank/DDBJ databases">
        <authorList>
            <person name="Kang M."/>
        </authorList>
    </citation>
    <scope>NUCLEOTIDE SEQUENCE</scope>
    <source>
        <strain evidence="5">KACC 17527</strain>
    </source>
</reference>
<evidence type="ECO:0000256" key="2">
    <source>
        <dbReference type="PIRSR" id="PIRSR605511-1"/>
    </source>
</evidence>
<sequence>MTSPVRVGTQRDILGESPLWDEREQCLWWVDIRQPALRRLDHASGRVQTWPMPALVGSIALVEDGRLLVALPQQLALFDAHDASLTPFVEPARMPAEHRFNDGRCDRQGRFWVGSMNNLTRAPEGVLYCLEGRTMRAHRGGICIPNSLAFSPDGGTMYFADSLRYTLFAYDYGPATGELGADRVLATTEPPGFPDGSTVDADGFLWNAEFNAARLVRYASDGRIDRVIAMPVPRPTCCAFGGPELDVLYVTTASQQMSPQELQAQPLAGALLALDVGVRGLPEPRFALTGARTEKA</sequence>
<dbReference type="PANTHER" id="PTHR10907:SF47">
    <property type="entry name" value="REGUCALCIN"/>
    <property type="match status" value="1"/>
</dbReference>
<evidence type="ECO:0000256" key="3">
    <source>
        <dbReference type="PIRSR" id="PIRSR605511-2"/>
    </source>
</evidence>
<dbReference type="InterPro" id="IPR011042">
    <property type="entry name" value="6-blade_b-propeller_TolB-like"/>
</dbReference>
<feature type="binding site" evidence="3">
    <location>
        <position position="195"/>
    </location>
    <ligand>
        <name>a divalent metal cation</name>
        <dbReference type="ChEBI" id="CHEBI:60240"/>
    </ligand>
</feature>
<feature type="domain" description="SMP-30/Gluconolactonase/LRE-like region" evidence="4">
    <location>
        <begin position="14"/>
        <end position="253"/>
    </location>
</feature>
<evidence type="ECO:0000313" key="6">
    <source>
        <dbReference type="Proteomes" id="UP000630528"/>
    </source>
</evidence>
<keyword evidence="3" id="KW-0862">Zinc</keyword>
<comment type="caution">
    <text evidence="5">The sequence shown here is derived from an EMBL/GenBank/DDBJ whole genome shotgun (WGS) entry which is preliminary data.</text>
</comment>
<dbReference type="RefSeq" id="WP_201171157.1">
    <property type="nucleotide sequence ID" value="NZ_JAEPWM010000004.1"/>
</dbReference>
<keyword evidence="6" id="KW-1185">Reference proteome</keyword>
<feature type="binding site" evidence="3">
    <location>
        <position position="146"/>
    </location>
    <ligand>
        <name>a divalent metal cation</name>
        <dbReference type="ChEBI" id="CHEBI:60240"/>
    </ligand>
</feature>